<evidence type="ECO:0000313" key="3">
    <source>
        <dbReference type="Proteomes" id="UP000192527"/>
    </source>
</evidence>
<dbReference type="InterPro" id="IPR036388">
    <property type="entry name" value="WH-like_DNA-bd_sf"/>
</dbReference>
<dbReference type="GO" id="GO:0043138">
    <property type="term" value="F:3'-5' DNA helicase activity"/>
    <property type="evidence" value="ECO:0007669"/>
    <property type="project" value="InterPro"/>
</dbReference>
<dbReference type="InterPro" id="IPR036390">
    <property type="entry name" value="WH_DNA-bd_sf"/>
</dbReference>
<dbReference type="EMBL" id="CP020772">
    <property type="protein sequence ID" value="ARI75930.1"/>
    <property type="molecule type" value="Genomic_DNA"/>
</dbReference>
<reference evidence="2 3" key="1">
    <citation type="submission" date="2017-04" db="EMBL/GenBank/DDBJ databases">
        <title>The whole genome sequencing and assembly of Halobacillus mangrovi strain.</title>
        <authorList>
            <person name="Lee S.-J."/>
            <person name="Park M.-K."/>
            <person name="Kim J.-Y."/>
            <person name="Lee Y.-J."/>
            <person name="Yi H."/>
            <person name="Bahn Y.-S."/>
            <person name="Kim J.F."/>
            <person name="Lee D.-W."/>
        </authorList>
    </citation>
    <scope>NUCLEOTIDE SEQUENCE [LARGE SCALE GENOMIC DNA]</scope>
    <source>
        <strain evidence="2 3">KTB 131</strain>
    </source>
</reference>
<accession>A0A1W5ZRJ8</accession>
<organism evidence="2 3">
    <name type="scientific">Halobacillus mangrovi</name>
    <dbReference type="NCBI Taxonomy" id="402384"/>
    <lineage>
        <taxon>Bacteria</taxon>
        <taxon>Bacillati</taxon>
        <taxon>Bacillota</taxon>
        <taxon>Bacilli</taxon>
        <taxon>Bacillales</taxon>
        <taxon>Bacillaceae</taxon>
        <taxon>Halobacillus</taxon>
    </lineage>
</organism>
<dbReference type="Gene3D" id="1.10.10.10">
    <property type="entry name" value="Winged helix-like DNA-binding domain superfamily/Winged helix DNA-binding domain"/>
    <property type="match status" value="1"/>
</dbReference>
<dbReference type="GO" id="GO:0006260">
    <property type="term" value="P:DNA replication"/>
    <property type="evidence" value="ECO:0007669"/>
    <property type="project" value="InterPro"/>
</dbReference>
<dbReference type="RefSeq" id="WP_085027946.1">
    <property type="nucleotide sequence ID" value="NZ_CP020772.1"/>
</dbReference>
<dbReference type="KEGG" id="hmn:HM131_03400"/>
<dbReference type="InterPro" id="IPR018982">
    <property type="entry name" value="RQC_domain"/>
</dbReference>
<dbReference type="GO" id="GO:0006281">
    <property type="term" value="P:DNA repair"/>
    <property type="evidence" value="ECO:0007669"/>
    <property type="project" value="InterPro"/>
</dbReference>
<protein>
    <recommendedName>
        <fullName evidence="1">RQC domain-containing protein</fullName>
    </recommendedName>
</protein>
<dbReference type="NCBIfam" id="NF041108">
    <property type="entry name" value="RQC_minor_2"/>
    <property type="match status" value="1"/>
</dbReference>
<sequence>MGLPKRITYHDERYPFIVLAPIGKKNKQIRSIGHKFERGLFSRLNDTIMELIHEQSWDVTKIRCYLDLTGEAILPVSLQKEEKVYPHLLRPELFLWSSLPEEYGLPLKESFLYDTDFTQLSSEQLHDHVKGVLEDYLFLAEVSGHPRNYWLKKIGEAFHRHPLLKLFHQKREVIDAVEVMNQSSLLSVLKYPEDIAYWRHRVEIVMRPFRSLPSSWMEHGNKKICLHEKELYFDSIQRTINCYCETCDFCLYYHVDDDRVSFEEEFNIERAAKRMITIEQQFNELALQNQRLLDQLLQMQSLKVQLSKARKPLEESLQIVQRIEKYQQKPLSLTEYPLLHMYRQLRQTKVPERGSRSELRWLAGVQLEHVKIFKELPEWLKLVPENVYPITSHVLEELKQKLEEVRYEEEDIIITIKGRPLTYGTVQQILDLIHYYGTDYPAHTLVQMLAGKATNKLRTLHLHETRWFGLLSEWPEKHIQKLFSQLEKKGWLMKQQKGYSISDFAEEVM</sequence>
<feature type="domain" description="RQC" evidence="1">
    <location>
        <begin position="426"/>
        <end position="501"/>
    </location>
</feature>
<keyword evidence="3" id="KW-1185">Reference proteome</keyword>
<dbReference type="Proteomes" id="UP000192527">
    <property type="component" value="Chromosome"/>
</dbReference>
<dbReference type="SUPFAM" id="SSF46785">
    <property type="entry name" value="Winged helix' DNA-binding domain"/>
    <property type="match status" value="1"/>
</dbReference>
<name>A0A1W5ZRJ8_9BACI</name>
<gene>
    <name evidence="2" type="ORF">HM131_03400</name>
</gene>
<evidence type="ECO:0000313" key="2">
    <source>
        <dbReference type="EMBL" id="ARI75930.1"/>
    </source>
</evidence>
<evidence type="ECO:0000259" key="1">
    <source>
        <dbReference type="Pfam" id="PF09382"/>
    </source>
</evidence>
<dbReference type="Pfam" id="PF09382">
    <property type="entry name" value="RQC"/>
    <property type="match status" value="1"/>
</dbReference>
<dbReference type="AlphaFoldDB" id="A0A1W5ZRJ8"/>
<dbReference type="OrthoDB" id="2689702at2"/>
<proteinExistence type="predicted"/>